<dbReference type="SMART" id="SM00448">
    <property type="entry name" value="REC"/>
    <property type="match status" value="1"/>
</dbReference>
<dbReference type="InterPro" id="IPR004358">
    <property type="entry name" value="Sig_transdc_His_kin-like_C"/>
</dbReference>
<protein>
    <recommendedName>
        <fullName evidence="2">histidine kinase</fullName>
        <ecNumber evidence="2">2.7.13.3</ecNumber>
    </recommendedName>
</protein>
<feature type="modified residue" description="4-aspartylphosphate" evidence="6">
    <location>
        <position position="122"/>
    </location>
</feature>
<dbReference type="EC" id="2.7.13.3" evidence="2"/>
<dbReference type="InterPro" id="IPR003594">
    <property type="entry name" value="HATPase_dom"/>
</dbReference>
<evidence type="ECO:0000256" key="4">
    <source>
        <dbReference type="ARBA" id="ARBA00022777"/>
    </source>
</evidence>
<dbReference type="Gene3D" id="1.10.287.130">
    <property type="match status" value="1"/>
</dbReference>
<feature type="domain" description="Histidine kinase" evidence="7">
    <location>
        <begin position="226"/>
        <end position="470"/>
    </location>
</feature>
<name>A0A0V7ZV22_9CYAN</name>
<dbReference type="SUPFAM" id="SSF52172">
    <property type="entry name" value="CheY-like"/>
    <property type="match status" value="1"/>
</dbReference>
<dbReference type="InterPro" id="IPR005467">
    <property type="entry name" value="His_kinase_dom"/>
</dbReference>
<proteinExistence type="predicted"/>
<dbReference type="EMBL" id="LMTZ01000067">
    <property type="protein sequence ID" value="KST68311.1"/>
    <property type="molecule type" value="Genomic_DNA"/>
</dbReference>
<keyword evidence="4 9" id="KW-0808">Transferase</keyword>
<dbReference type="SMART" id="SM00387">
    <property type="entry name" value="HATPase_c"/>
    <property type="match status" value="1"/>
</dbReference>
<evidence type="ECO:0000313" key="10">
    <source>
        <dbReference type="EMBL" id="KST68311.1"/>
    </source>
</evidence>
<dbReference type="PROSITE" id="PS50109">
    <property type="entry name" value="HIS_KIN"/>
    <property type="match status" value="1"/>
</dbReference>
<evidence type="ECO:0000256" key="6">
    <source>
        <dbReference type="PROSITE-ProRule" id="PRU00169"/>
    </source>
</evidence>
<dbReference type="PANTHER" id="PTHR43065:SF50">
    <property type="entry name" value="HISTIDINE KINASE"/>
    <property type="match status" value="1"/>
</dbReference>
<organism evidence="9 11">
    <name type="scientific">Mastigocoleus testarum BC008</name>
    <dbReference type="NCBI Taxonomy" id="371196"/>
    <lineage>
        <taxon>Bacteria</taxon>
        <taxon>Bacillati</taxon>
        <taxon>Cyanobacteriota</taxon>
        <taxon>Cyanophyceae</taxon>
        <taxon>Nostocales</taxon>
        <taxon>Hapalosiphonaceae</taxon>
        <taxon>Mastigocoleus</taxon>
    </lineage>
</organism>
<sequence>MQSLTLEARTKYLLIQKISQINIRRCLIMFQSKAVSHPAEVTVSNHSIDSQSLQKKPLENPIIETSHTNLVTVVLIDDQPFIGEAVRRILETETDIAFNYISDPTQAIQRAIALAPTVILLDMVMPEVDGLMLLRWFRSHPATCDVPIIMLSNKEEAKLKARTFTDGANDYLIKLPDAVELIARIRYHSRAYNNFKALNQAAATAQLQVQLIQTEKMSSLKRMVAGVAHEVNNPVNFIHGNLNHLHNHVESILNLIKLYQQEYPQPTPVIQEEAENINFDFIIEDLSKIVSSMKLGTERIRDIVKSLRNFSRLDEADKKLVSIDDGIESTLLILSPRLKSGIKIIKEYGDLPLIECYPAKLNQVFMNIISNAIDVLLDNPEQTEKIIIIKTIKTDDQKVNIRIQDNGCGMNAEIKGKIFDPFFTTKPVNQGTGLGLTISYQIIKKHRGKIEVKSESGYGTEFIIEIPITLNNVR</sequence>
<dbReference type="EMBL" id="LMTZ01000068">
    <property type="protein sequence ID" value="KST68299.1"/>
    <property type="molecule type" value="Genomic_DNA"/>
</dbReference>
<dbReference type="GO" id="GO:0000155">
    <property type="term" value="F:phosphorelay sensor kinase activity"/>
    <property type="evidence" value="ECO:0007669"/>
    <property type="project" value="InterPro"/>
</dbReference>
<comment type="caution">
    <text evidence="9">The sequence shown here is derived from an EMBL/GenBank/DDBJ whole genome shotgun (WGS) entry which is preliminary data.</text>
</comment>
<keyword evidence="3 6" id="KW-0597">Phosphoprotein</keyword>
<evidence type="ECO:0000313" key="9">
    <source>
        <dbReference type="EMBL" id="KST68299.1"/>
    </source>
</evidence>
<evidence type="ECO:0000313" key="11">
    <source>
        <dbReference type="Proteomes" id="UP000053372"/>
    </source>
</evidence>
<feature type="domain" description="Response regulatory" evidence="8">
    <location>
        <begin position="72"/>
        <end position="189"/>
    </location>
</feature>
<dbReference type="InterPro" id="IPR036890">
    <property type="entry name" value="HATPase_C_sf"/>
</dbReference>
<dbReference type="SUPFAM" id="SSF47384">
    <property type="entry name" value="Homodimeric domain of signal transducing histidine kinase"/>
    <property type="match status" value="1"/>
</dbReference>
<dbReference type="Pfam" id="PF00072">
    <property type="entry name" value="Response_reg"/>
    <property type="match status" value="1"/>
</dbReference>
<evidence type="ECO:0000259" key="8">
    <source>
        <dbReference type="PROSITE" id="PS50110"/>
    </source>
</evidence>
<dbReference type="Proteomes" id="UP000053372">
    <property type="component" value="Unassembled WGS sequence"/>
</dbReference>
<accession>A0A0V7ZV22</accession>
<gene>
    <name evidence="9" type="ORF">BC008_00645</name>
    <name evidence="10" type="ORF">BC008_00710</name>
</gene>
<keyword evidence="5" id="KW-0902">Two-component regulatory system</keyword>
<dbReference type="Gene3D" id="3.30.565.10">
    <property type="entry name" value="Histidine kinase-like ATPase, C-terminal domain"/>
    <property type="match status" value="1"/>
</dbReference>
<dbReference type="InterPro" id="IPR001789">
    <property type="entry name" value="Sig_transdc_resp-reg_receiver"/>
</dbReference>
<dbReference type="PANTHER" id="PTHR43065">
    <property type="entry name" value="SENSOR HISTIDINE KINASE"/>
    <property type="match status" value="1"/>
</dbReference>
<dbReference type="InterPro" id="IPR036097">
    <property type="entry name" value="HisK_dim/P_sf"/>
</dbReference>
<dbReference type="SUPFAM" id="SSF55874">
    <property type="entry name" value="ATPase domain of HSP90 chaperone/DNA topoisomerase II/histidine kinase"/>
    <property type="match status" value="1"/>
</dbReference>
<dbReference type="Gene3D" id="3.40.50.2300">
    <property type="match status" value="1"/>
</dbReference>
<evidence type="ECO:0000256" key="1">
    <source>
        <dbReference type="ARBA" id="ARBA00000085"/>
    </source>
</evidence>
<dbReference type="PROSITE" id="PS50110">
    <property type="entry name" value="RESPONSE_REGULATORY"/>
    <property type="match status" value="1"/>
</dbReference>
<evidence type="ECO:0000256" key="2">
    <source>
        <dbReference type="ARBA" id="ARBA00012438"/>
    </source>
</evidence>
<evidence type="ECO:0000256" key="3">
    <source>
        <dbReference type="ARBA" id="ARBA00022553"/>
    </source>
</evidence>
<dbReference type="AlphaFoldDB" id="A0A0V7ZV22"/>
<dbReference type="CDD" id="cd00082">
    <property type="entry name" value="HisKA"/>
    <property type="match status" value="1"/>
</dbReference>
<evidence type="ECO:0000256" key="5">
    <source>
        <dbReference type="ARBA" id="ARBA00023012"/>
    </source>
</evidence>
<reference evidence="9 11" key="1">
    <citation type="journal article" date="2015" name="Genome Announc.">
        <title>Draft Genome of the Euendolithic (true boring) Cyanobacterium Mastigocoleus testarum strain BC008.</title>
        <authorList>
            <person name="Guida B.S."/>
            <person name="Garcia-Pichel F."/>
        </authorList>
    </citation>
    <scope>NUCLEOTIDE SEQUENCE [LARGE SCALE GENOMIC DNA]</scope>
    <source>
        <strain evidence="9 11">BC008</strain>
    </source>
</reference>
<keyword evidence="11" id="KW-1185">Reference proteome</keyword>
<keyword evidence="4 9" id="KW-0418">Kinase</keyword>
<comment type="catalytic activity">
    <reaction evidence="1">
        <text>ATP + protein L-histidine = ADP + protein N-phospho-L-histidine.</text>
        <dbReference type="EC" id="2.7.13.3"/>
    </reaction>
</comment>
<evidence type="ECO:0000259" key="7">
    <source>
        <dbReference type="PROSITE" id="PS50109"/>
    </source>
</evidence>
<dbReference type="PRINTS" id="PR00344">
    <property type="entry name" value="BCTRLSENSOR"/>
</dbReference>
<dbReference type="InterPro" id="IPR011006">
    <property type="entry name" value="CheY-like_superfamily"/>
</dbReference>
<dbReference type="InterPro" id="IPR003661">
    <property type="entry name" value="HisK_dim/P_dom"/>
</dbReference>
<dbReference type="Pfam" id="PF02518">
    <property type="entry name" value="HATPase_c"/>
    <property type="match status" value="1"/>
</dbReference>